<keyword evidence="7 8" id="KW-0472">Membrane</keyword>
<feature type="transmembrane region" description="Helical" evidence="8">
    <location>
        <begin position="138"/>
        <end position="156"/>
    </location>
</feature>
<reference evidence="10" key="1">
    <citation type="journal article" date="2013" name="Environ. Microbiol.">
        <title>Microbiota from the distal guts of lean and obese adolescents exhibit partial functional redundancy besides clear differences in community structure.</title>
        <authorList>
            <person name="Ferrer M."/>
            <person name="Ruiz A."/>
            <person name="Lanza F."/>
            <person name="Haange S.B."/>
            <person name="Oberbach A."/>
            <person name="Till H."/>
            <person name="Bargiela R."/>
            <person name="Campoy C."/>
            <person name="Segura M.T."/>
            <person name="Richter M."/>
            <person name="von Bergen M."/>
            <person name="Seifert J."/>
            <person name="Suarez A."/>
        </authorList>
    </citation>
    <scope>NUCLEOTIDE SEQUENCE</scope>
</reference>
<keyword evidence="6 8" id="KW-1133">Transmembrane helix</keyword>
<sequence>STDGVTFTPAGTMPQGYADLFKWLQPEMADTAPATAAYVRITASAHVELGELALYDPQGSRIGVRAITGPASADALCDEADTVPAASTYYNSTYFDEIYHARTAYEHLRGVYPYEVSHPPLGKEILSLGIVLFGMTPFGWRFMGTLFGVAMLPLMWDLLRRMFRDDRVALCGAALLAFDFMHLTQTRIATIDSFATFFILLMYLFLYRYFTEGRLRHLAACGVTFGIGAATKWTCLYAGAGLGVLWVLHWIFSGVQAHRDGDGRRYAH</sequence>
<evidence type="ECO:0000256" key="2">
    <source>
        <dbReference type="ARBA" id="ARBA00022475"/>
    </source>
</evidence>
<keyword evidence="4 10" id="KW-0808">Transferase</keyword>
<comment type="subcellular location">
    <subcellularLocation>
        <location evidence="1">Cell membrane</location>
        <topology evidence="1">Multi-pass membrane protein</topology>
    </subcellularLocation>
</comment>
<dbReference type="GO" id="GO:0016763">
    <property type="term" value="F:pentosyltransferase activity"/>
    <property type="evidence" value="ECO:0007669"/>
    <property type="project" value="TreeGrafter"/>
</dbReference>
<feature type="non-terminal residue" evidence="10">
    <location>
        <position position="1"/>
    </location>
</feature>
<protein>
    <submittedName>
        <fullName evidence="10">Glycosyl transferase, family 39</fullName>
        <ecNumber evidence="10">2.-.-.-</ecNumber>
    </submittedName>
</protein>
<organism evidence="10">
    <name type="scientific">human gut metagenome</name>
    <dbReference type="NCBI Taxonomy" id="408170"/>
    <lineage>
        <taxon>unclassified sequences</taxon>
        <taxon>metagenomes</taxon>
        <taxon>organismal metagenomes</taxon>
    </lineage>
</organism>
<dbReference type="PANTHER" id="PTHR33908:SF11">
    <property type="entry name" value="MEMBRANE PROTEIN"/>
    <property type="match status" value="1"/>
</dbReference>
<evidence type="ECO:0000256" key="5">
    <source>
        <dbReference type="ARBA" id="ARBA00022692"/>
    </source>
</evidence>
<keyword evidence="3" id="KW-0328">Glycosyltransferase</keyword>
<feature type="domain" description="Glycosyltransferase RgtA/B/C/D-like" evidence="9">
    <location>
        <begin position="117"/>
        <end position="240"/>
    </location>
</feature>
<accession>K1SAE7</accession>
<evidence type="ECO:0000313" key="10">
    <source>
        <dbReference type="EMBL" id="EKC57642.1"/>
    </source>
</evidence>
<evidence type="ECO:0000259" key="9">
    <source>
        <dbReference type="Pfam" id="PF13231"/>
    </source>
</evidence>
<name>K1SAE7_9ZZZZ</name>
<feature type="transmembrane region" description="Helical" evidence="8">
    <location>
        <begin position="191"/>
        <end position="210"/>
    </location>
</feature>
<evidence type="ECO:0000256" key="1">
    <source>
        <dbReference type="ARBA" id="ARBA00004651"/>
    </source>
</evidence>
<keyword evidence="2" id="KW-1003">Cell membrane</keyword>
<gene>
    <name evidence="10" type="ORF">LEA_14262</name>
</gene>
<dbReference type="AlphaFoldDB" id="K1SAE7"/>
<evidence type="ECO:0000256" key="3">
    <source>
        <dbReference type="ARBA" id="ARBA00022676"/>
    </source>
</evidence>
<dbReference type="EC" id="2.-.-.-" evidence="10"/>
<feature type="non-terminal residue" evidence="10">
    <location>
        <position position="268"/>
    </location>
</feature>
<keyword evidence="5 8" id="KW-0812">Transmembrane</keyword>
<dbReference type="GO" id="GO:0008610">
    <property type="term" value="P:lipid biosynthetic process"/>
    <property type="evidence" value="ECO:0007669"/>
    <property type="project" value="UniProtKB-ARBA"/>
</dbReference>
<comment type="caution">
    <text evidence="10">The sequence shown here is derived from an EMBL/GenBank/DDBJ whole genome shotgun (WGS) entry which is preliminary data.</text>
</comment>
<dbReference type="PANTHER" id="PTHR33908">
    <property type="entry name" value="MANNOSYLTRANSFERASE YKCB-RELATED"/>
    <property type="match status" value="1"/>
</dbReference>
<evidence type="ECO:0000256" key="8">
    <source>
        <dbReference type="SAM" id="Phobius"/>
    </source>
</evidence>
<evidence type="ECO:0000256" key="6">
    <source>
        <dbReference type="ARBA" id="ARBA00022989"/>
    </source>
</evidence>
<dbReference type="InterPro" id="IPR050297">
    <property type="entry name" value="LipidA_mod_glycosyltrf_83"/>
</dbReference>
<evidence type="ECO:0000256" key="7">
    <source>
        <dbReference type="ARBA" id="ARBA00023136"/>
    </source>
</evidence>
<proteinExistence type="predicted"/>
<dbReference type="InterPro" id="IPR038731">
    <property type="entry name" value="RgtA/B/C-like"/>
</dbReference>
<dbReference type="EMBL" id="AJWY01009687">
    <property type="protein sequence ID" value="EKC57642.1"/>
    <property type="molecule type" value="Genomic_DNA"/>
</dbReference>
<evidence type="ECO:0000256" key="4">
    <source>
        <dbReference type="ARBA" id="ARBA00022679"/>
    </source>
</evidence>
<dbReference type="GO" id="GO:0005886">
    <property type="term" value="C:plasma membrane"/>
    <property type="evidence" value="ECO:0007669"/>
    <property type="project" value="UniProtKB-SubCell"/>
</dbReference>
<dbReference type="Pfam" id="PF13231">
    <property type="entry name" value="PMT_2"/>
    <property type="match status" value="1"/>
</dbReference>